<organism evidence="1 2">
    <name type="scientific">Arthrobacter phage Kitkat</name>
    <dbReference type="NCBI Taxonomy" id="1796996"/>
    <lineage>
        <taxon>Viruses</taxon>
        <taxon>Duplodnaviria</taxon>
        <taxon>Heunggongvirae</taxon>
        <taxon>Uroviricota</taxon>
        <taxon>Caudoviricetes</taxon>
        <taxon>Kelleziovirus</taxon>
        <taxon>Kelleziovirus kitkat</taxon>
    </lineage>
</organism>
<evidence type="ECO:0000313" key="2">
    <source>
        <dbReference type="Proteomes" id="UP000203585"/>
    </source>
</evidence>
<accession>A0A140G6P6</accession>
<sequence length="92" mass="10144">MDIGGKIKIDGRETEFLLTDEGSYIQWGGDTSTLGERTDLLEKLGEAYVEWAQENLCSECKDKTLDDGEGFNGRCGNCADRAEKEGSNDDND</sequence>
<dbReference type="Proteomes" id="UP000203585">
    <property type="component" value="Segment"/>
</dbReference>
<proteinExistence type="predicted"/>
<dbReference type="EMBL" id="KU647627">
    <property type="protein sequence ID" value="AMM44331.1"/>
    <property type="molecule type" value="Genomic_DNA"/>
</dbReference>
<dbReference type="GeneID" id="29122998"/>
<protein>
    <submittedName>
        <fullName evidence="1">Uncharacterized protein</fullName>
    </submittedName>
</protein>
<name>A0A140G6P6_9CAUD</name>
<dbReference type="KEGG" id="vg:29122998"/>
<evidence type="ECO:0000313" key="1">
    <source>
        <dbReference type="EMBL" id="AMM44331.1"/>
    </source>
</evidence>
<gene>
    <name evidence="1" type="primary">70</name>
    <name evidence="1" type="ORF">KITKAT_70</name>
</gene>
<keyword evidence="2" id="KW-1185">Reference proteome</keyword>
<reference evidence="1 2" key="1">
    <citation type="submission" date="2016-02" db="EMBL/GenBank/DDBJ databases">
        <authorList>
            <person name="Blasi C.J."/>
            <person name="DeRuff K.C."/>
            <person name="Kobokovich A."/>
            <person name="Pizzorno M.C."/>
            <person name="Stowe E.L."/>
            <person name="Bowman C.A."/>
            <person name="Russell D.A."/>
            <person name="Pope W.H."/>
            <person name="Jacobs-Sera D."/>
            <person name="Hendrix R.W."/>
            <person name="Hatfull G.F."/>
        </authorList>
    </citation>
    <scope>NUCLEOTIDE SEQUENCE [LARGE SCALE GENOMIC DNA]</scope>
</reference>
<dbReference type="RefSeq" id="YP_009303353.1">
    <property type="nucleotide sequence ID" value="NC_031254.1"/>
</dbReference>